<protein>
    <submittedName>
        <fullName evidence="1">Uncharacterized protein</fullName>
    </submittedName>
</protein>
<name>A0A0E9RG24_ANGAN</name>
<sequence length="57" mass="6343">MLPRFPPKPTGVSGFSYRPQDTSLQLGLELLAGHTIMAFQMLKLSFTKKDLGFCAVR</sequence>
<organism evidence="1">
    <name type="scientific">Anguilla anguilla</name>
    <name type="common">European freshwater eel</name>
    <name type="synonym">Muraena anguilla</name>
    <dbReference type="NCBI Taxonomy" id="7936"/>
    <lineage>
        <taxon>Eukaryota</taxon>
        <taxon>Metazoa</taxon>
        <taxon>Chordata</taxon>
        <taxon>Craniata</taxon>
        <taxon>Vertebrata</taxon>
        <taxon>Euteleostomi</taxon>
        <taxon>Actinopterygii</taxon>
        <taxon>Neopterygii</taxon>
        <taxon>Teleostei</taxon>
        <taxon>Anguilliformes</taxon>
        <taxon>Anguillidae</taxon>
        <taxon>Anguilla</taxon>
    </lineage>
</organism>
<proteinExistence type="predicted"/>
<accession>A0A0E9RG24</accession>
<reference evidence="1" key="1">
    <citation type="submission" date="2014-11" db="EMBL/GenBank/DDBJ databases">
        <authorList>
            <person name="Amaro Gonzalez C."/>
        </authorList>
    </citation>
    <scope>NUCLEOTIDE SEQUENCE</scope>
</reference>
<reference evidence="1" key="2">
    <citation type="journal article" date="2015" name="Fish Shellfish Immunol.">
        <title>Early steps in the European eel (Anguilla anguilla)-Vibrio vulnificus interaction in the gills: Role of the RtxA13 toxin.</title>
        <authorList>
            <person name="Callol A."/>
            <person name="Pajuelo D."/>
            <person name="Ebbesson L."/>
            <person name="Teles M."/>
            <person name="MacKenzie S."/>
            <person name="Amaro C."/>
        </authorList>
    </citation>
    <scope>NUCLEOTIDE SEQUENCE</scope>
</reference>
<evidence type="ECO:0000313" key="1">
    <source>
        <dbReference type="EMBL" id="JAH27415.1"/>
    </source>
</evidence>
<dbReference type="AlphaFoldDB" id="A0A0E9RG24"/>
<dbReference type="EMBL" id="GBXM01081162">
    <property type="protein sequence ID" value="JAH27415.1"/>
    <property type="molecule type" value="Transcribed_RNA"/>
</dbReference>